<organism evidence="1 2">
    <name type="scientific">Corchorus capsularis</name>
    <name type="common">Jute</name>
    <dbReference type="NCBI Taxonomy" id="210143"/>
    <lineage>
        <taxon>Eukaryota</taxon>
        <taxon>Viridiplantae</taxon>
        <taxon>Streptophyta</taxon>
        <taxon>Embryophyta</taxon>
        <taxon>Tracheophyta</taxon>
        <taxon>Spermatophyta</taxon>
        <taxon>Magnoliopsida</taxon>
        <taxon>eudicotyledons</taxon>
        <taxon>Gunneridae</taxon>
        <taxon>Pentapetalae</taxon>
        <taxon>rosids</taxon>
        <taxon>malvids</taxon>
        <taxon>Malvales</taxon>
        <taxon>Malvaceae</taxon>
        <taxon>Grewioideae</taxon>
        <taxon>Apeibeae</taxon>
        <taxon>Corchorus</taxon>
    </lineage>
</organism>
<protein>
    <submittedName>
        <fullName evidence="1">Uncharacterized protein</fullName>
    </submittedName>
</protein>
<keyword evidence="2" id="KW-1185">Reference proteome</keyword>
<comment type="caution">
    <text evidence="1">The sequence shown here is derived from an EMBL/GenBank/DDBJ whole genome shotgun (WGS) entry which is preliminary data.</text>
</comment>
<accession>A0A1R3JQ56</accession>
<gene>
    <name evidence="1" type="ORF">CCACVL1_04728</name>
</gene>
<proteinExistence type="predicted"/>
<dbReference type="Proteomes" id="UP000188268">
    <property type="component" value="Unassembled WGS sequence"/>
</dbReference>
<dbReference type="EMBL" id="AWWV01007317">
    <property type="protein sequence ID" value="OMO96983.1"/>
    <property type="molecule type" value="Genomic_DNA"/>
</dbReference>
<evidence type="ECO:0000313" key="2">
    <source>
        <dbReference type="Proteomes" id="UP000188268"/>
    </source>
</evidence>
<dbReference type="AlphaFoldDB" id="A0A1R3JQ56"/>
<dbReference type="Gramene" id="OMO96983">
    <property type="protein sequence ID" value="OMO96983"/>
    <property type="gene ID" value="CCACVL1_04728"/>
</dbReference>
<name>A0A1R3JQ56_COCAP</name>
<reference evidence="1 2" key="1">
    <citation type="submission" date="2013-09" db="EMBL/GenBank/DDBJ databases">
        <title>Corchorus capsularis genome sequencing.</title>
        <authorList>
            <person name="Alam M."/>
            <person name="Haque M.S."/>
            <person name="Islam M.S."/>
            <person name="Emdad E.M."/>
            <person name="Islam M.M."/>
            <person name="Ahmed B."/>
            <person name="Halim A."/>
            <person name="Hossen Q.M.M."/>
            <person name="Hossain M.Z."/>
            <person name="Ahmed R."/>
            <person name="Khan M.M."/>
            <person name="Islam R."/>
            <person name="Rashid M.M."/>
            <person name="Khan S.A."/>
            <person name="Rahman M.S."/>
            <person name="Alam M."/>
        </authorList>
    </citation>
    <scope>NUCLEOTIDE SEQUENCE [LARGE SCALE GENOMIC DNA]</scope>
    <source>
        <strain evidence="2">cv. CVL-1</strain>
        <tissue evidence="1">Whole seedling</tissue>
    </source>
</reference>
<evidence type="ECO:0000313" key="1">
    <source>
        <dbReference type="EMBL" id="OMO96983.1"/>
    </source>
</evidence>
<sequence>MSCSTHGKANSLLTATPSGVVEKASATVDVAMLTANKNVPIMEDDATTVAKQGDASAVETITSEKGGDDSIATVDGGGILADVVSVDGTATVTKDSAAAVIILSLLNYVVITFCYYHKSHGVASVIMWASHNLDVLQCLGDYVLLRNSCNFG</sequence>